<organism evidence="2 3">
    <name type="scientific">Pleurodeles waltl</name>
    <name type="common">Iberian ribbed newt</name>
    <dbReference type="NCBI Taxonomy" id="8319"/>
    <lineage>
        <taxon>Eukaryota</taxon>
        <taxon>Metazoa</taxon>
        <taxon>Chordata</taxon>
        <taxon>Craniata</taxon>
        <taxon>Vertebrata</taxon>
        <taxon>Euteleostomi</taxon>
        <taxon>Amphibia</taxon>
        <taxon>Batrachia</taxon>
        <taxon>Caudata</taxon>
        <taxon>Salamandroidea</taxon>
        <taxon>Salamandridae</taxon>
        <taxon>Pleurodelinae</taxon>
        <taxon>Pleurodeles</taxon>
    </lineage>
</organism>
<gene>
    <name evidence="2" type="ORF">NDU88_006605</name>
</gene>
<reference evidence="2" key="1">
    <citation type="journal article" date="2022" name="bioRxiv">
        <title>Sequencing and chromosome-scale assembly of the giantPleurodeles waltlgenome.</title>
        <authorList>
            <person name="Brown T."/>
            <person name="Elewa A."/>
            <person name="Iarovenko S."/>
            <person name="Subramanian E."/>
            <person name="Araus A.J."/>
            <person name="Petzold A."/>
            <person name="Susuki M."/>
            <person name="Suzuki K.-i.T."/>
            <person name="Hayashi T."/>
            <person name="Toyoda A."/>
            <person name="Oliveira C."/>
            <person name="Osipova E."/>
            <person name="Leigh N.D."/>
            <person name="Simon A."/>
            <person name="Yun M.H."/>
        </authorList>
    </citation>
    <scope>NUCLEOTIDE SEQUENCE</scope>
    <source>
        <strain evidence="2">20211129_DDA</strain>
        <tissue evidence="2">Liver</tissue>
    </source>
</reference>
<protein>
    <submittedName>
        <fullName evidence="2">Uncharacterized protein</fullName>
    </submittedName>
</protein>
<sequence>MRRSLVRKPVSHYLTVHSLPFCRPGATGSFPRASRGRHKHVELESLPDESSRRSVRLKRKWETKNEQVPSLREQTITGRASLFSDLKATGCSHLLSRLLVSPIVSIKVIFNTTPNAKGLEGDRQGVEQDLCPIFKPRPRREANLARIWALKAKLEPLTRLCYSNEMFRLPT</sequence>
<dbReference type="Proteomes" id="UP001066276">
    <property type="component" value="Chromosome 9"/>
</dbReference>
<feature type="region of interest" description="Disordered" evidence="1">
    <location>
        <begin position="29"/>
        <end position="49"/>
    </location>
</feature>
<proteinExistence type="predicted"/>
<dbReference type="EMBL" id="JANPWB010000013">
    <property type="protein sequence ID" value="KAJ1109242.1"/>
    <property type="molecule type" value="Genomic_DNA"/>
</dbReference>
<accession>A0AAV7MZZ1</accession>
<evidence type="ECO:0000256" key="1">
    <source>
        <dbReference type="SAM" id="MobiDB-lite"/>
    </source>
</evidence>
<evidence type="ECO:0000313" key="2">
    <source>
        <dbReference type="EMBL" id="KAJ1109242.1"/>
    </source>
</evidence>
<comment type="caution">
    <text evidence="2">The sequence shown here is derived from an EMBL/GenBank/DDBJ whole genome shotgun (WGS) entry which is preliminary data.</text>
</comment>
<evidence type="ECO:0000313" key="3">
    <source>
        <dbReference type="Proteomes" id="UP001066276"/>
    </source>
</evidence>
<name>A0AAV7MZZ1_PLEWA</name>
<keyword evidence="3" id="KW-1185">Reference proteome</keyword>
<dbReference type="AlphaFoldDB" id="A0AAV7MZZ1"/>